<dbReference type="GO" id="GO:0046856">
    <property type="term" value="P:phosphatidylinositol dephosphorylation"/>
    <property type="evidence" value="ECO:0007669"/>
    <property type="project" value="InterPro"/>
</dbReference>
<dbReference type="Pfam" id="PF22669">
    <property type="entry name" value="Exo_endo_phos2"/>
    <property type="match status" value="1"/>
</dbReference>
<feature type="compositionally biased region" description="Polar residues" evidence="1">
    <location>
        <begin position="54"/>
        <end position="69"/>
    </location>
</feature>
<feature type="region of interest" description="Disordered" evidence="1">
    <location>
        <begin position="105"/>
        <end position="128"/>
    </location>
</feature>
<feature type="domain" description="Inositol polyphosphate-related phosphatase" evidence="2">
    <location>
        <begin position="361"/>
        <end position="730"/>
    </location>
</feature>
<dbReference type="SUPFAM" id="SSF56219">
    <property type="entry name" value="DNase I-like"/>
    <property type="match status" value="1"/>
</dbReference>
<name>A0A485KJB3_9STRA</name>
<protein>
    <submittedName>
        <fullName evidence="4">Aste57867_8085 protein</fullName>
    </submittedName>
</protein>
<evidence type="ECO:0000259" key="2">
    <source>
        <dbReference type="SMART" id="SM00128"/>
    </source>
</evidence>
<feature type="region of interest" description="Disordered" evidence="1">
    <location>
        <begin position="237"/>
        <end position="357"/>
    </location>
</feature>
<gene>
    <name evidence="4" type="primary">Aste57867_8085</name>
    <name evidence="3" type="ORF">As57867_008055</name>
    <name evidence="4" type="ORF">ASTE57867_8085</name>
</gene>
<dbReference type="GO" id="GO:0004439">
    <property type="term" value="F:phosphatidylinositol-4,5-bisphosphate 5-phosphatase activity"/>
    <property type="evidence" value="ECO:0007669"/>
    <property type="project" value="TreeGrafter"/>
</dbReference>
<dbReference type="Gene3D" id="3.60.10.10">
    <property type="entry name" value="Endonuclease/exonuclease/phosphatase"/>
    <property type="match status" value="1"/>
</dbReference>
<organism evidence="4 5">
    <name type="scientific">Aphanomyces stellatus</name>
    <dbReference type="NCBI Taxonomy" id="120398"/>
    <lineage>
        <taxon>Eukaryota</taxon>
        <taxon>Sar</taxon>
        <taxon>Stramenopiles</taxon>
        <taxon>Oomycota</taxon>
        <taxon>Saprolegniomycetes</taxon>
        <taxon>Saprolegniales</taxon>
        <taxon>Verrucalvaceae</taxon>
        <taxon>Aphanomyces</taxon>
    </lineage>
</organism>
<evidence type="ECO:0000313" key="5">
    <source>
        <dbReference type="Proteomes" id="UP000332933"/>
    </source>
</evidence>
<keyword evidence="5" id="KW-1185">Reference proteome</keyword>
<feature type="compositionally biased region" description="Basic and acidic residues" evidence="1">
    <location>
        <begin position="1"/>
        <end position="11"/>
    </location>
</feature>
<evidence type="ECO:0000313" key="3">
    <source>
        <dbReference type="EMBL" id="KAF0701383.1"/>
    </source>
</evidence>
<dbReference type="PANTHER" id="PTHR11200:SF297">
    <property type="entry name" value="INOSITOL POLYPHOSPHATE-RELATED PHOSPHATASE DOMAIN-CONTAINING PROTEIN"/>
    <property type="match status" value="1"/>
</dbReference>
<dbReference type="AlphaFoldDB" id="A0A485KJB3"/>
<dbReference type="EMBL" id="CAADRA010005112">
    <property type="protein sequence ID" value="VFT84974.1"/>
    <property type="molecule type" value="Genomic_DNA"/>
</dbReference>
<dbReference type="OrthoDB" id="7862313at2759"/>
<evidence type="ECO:0000256" key="1">
    <source>
        <dbReference type="SAM" id="MobiDB-lite"/>
    </source>
</evidence>
<feature type="compositionally biased region" description="Low complexity" evidence="1">
    <location>
        <begin position="315"/>
        <end position="324"/>
    </location>
</feature>
<evidence type="ECO:0000313" key="4">
    <source>
        <dbReference type="EMBL" id="VFT84974.1"/>
    </source>
</evidence>
<proteinExistence type="predicted"/>
<dbReference type="SMART" id="SM00128">
    <property type="entry name" value="IPPc"/>
    <property type="match status" value="1"/>
</dbReference>
<reference evidence="3" key="2">
    <citation type="submission" date="2019-06" db="EMBL/GenBank/DDBJ databases">
        <title>Genomics analysis of Aphanomyces spp. identifies a new class of oomycete effector associated with host adaptation.</title>
        <authorList>
            <person name="Gaulin E."/>
        </authorList>
    </citation>
    <scope>NUCLEOTIDE SEQUENCE</scope>
    <source>
        <strain evidence="3">CBS 578.67</strain>
    </source>
</reference>
<sequence length="913" mass="101168">MSAHELPDKFQKMRMQHAPLDQNKSIYPPSSSNGRSSGGPVQGLYHSGIPIGQRGSNTSLYSQGITSPQRPGYLPQRGSSQDLYQAGVTTPVKSGGGRDLIAAAAAASQKNRQLRGRPGTGSNSSSPLAHAAFNDPHAAYFKNEGPPSSSIRKNHSWNSVDSLDRHYEEPTSTIRLPRSQTAPTAPVAVPPPTFQMKFSQPQNFDDLDEEDSSSIGYTEDFEEMKRTVDLESQGFDHDYEEDDSESSAVSTTVGYGAGPTQHQHHHHQQQPLHYVDESPPAVHHGQHHLHGNHTGPYVAAAHRSPARYHVHHAQSARTPSSPSALPSPSPPVPGLSTRAASHRPAPTEKPFDFTSGTRQEGDISIWVGSWNLGAADPFSDSRGLMDDADTARMVRHLVPLGYDLYVLGVQEGVNENVYFAIQAYLNRNPQLLRYQRKELRNDKVVFPNKQAPIDAVFDAVRGRGDGAFMGTKFTGMAVFCGDHVSADVQVLRAGIHKFNIASGSKGGVAVALKLKYTTVCFINCHLDARNDTYRREQIRLLNTNLGKVMGHPSFDLTEQFHHVVWMGDLNYRIVRMEATEVLRLLSENRIAELHERGDGLLNDRKHGIFEGFEEPEKFLNFYPTYKKYPLRGHVDTTDPNWPEHVYRVLYKEPFYKGGQVKKRVPGWCDRILIHSTPIRNSQLVAEKVPCPFIQGRWVDNYQSINDGVGMDVSDHSPVTCSMLLKFSRPPLVVQAKEGAKRPLVTATDVFGGSYTDLRPSVRLQGPSYAGGPNGPMTTVITLHSMTVTWNNHVHVPKKTRVVAPLLGEDESGKQTEATGERTISVTNLSSLSLNLKMHHERSLQDLHMLVWVRHDTFAGHCVVSLQRVATLLKEGGDGVRYKSSLYHNSVPVVVDGFPVKLIFSVKPNNFQKN</sequence>
<reference evidence="4 5" key="1">
    <citation type="submission" date="2019-03" db="EMBL/GenBank/DDBJ databases">
        <authorList>
            <person name="Gaulin E."/>
            <person name="Dumas B."/>
        </authorList>
    </citation>
    <scope>NUCLEOTIDE SEQUENCE [LARGE SCALE GENOMIC DNA]</scope>
    <source>
        <strain evidence="4">CBS 568.67</strain>
    </source>
</reference>
<dbReference type="EMBL" id="VJMH01005091">
    <property type="protein sequence ID" value="KAF0701383.1"/>
    <property type="molecule type" value="Genomic_DNA"/>
</dbReference>
<dbReference type="InterPro" id="IPR046985">
    <property type="entry name" value="IP5"/>
</dbReference>
<feature type="compositionally biased region" description="Basic residues" evidence="1">
    <location>
        <begin position="304"/>
        <end position="314"/>
    </location>
</feature>
<feature type="region of interest" description="Disordered" evidence="1">
    <location>
        <begin position="1"/>
        <end position="80"/>
    </location>
</feature>
<dbReference type="InterPro" id="IPR036691">
    <property type="entry name" value="Endo/exonu/phosph_ase_sf"/>
</dbReference>
<dbReference type="PANTHER" id="PTHR11200">
    <property type="entry name" value="INOSITOL 5-PHOSPHATASE"/>
    <property type="match status" value="1"/>
</dbReference>
<accession>A0A485KJB3</accession>
<dbReference type="Proteomes" id="UP000332933">
    <property type="component" value="Unassembled WGS sequence"/>
</dbReference>
<dbReference type="InterPro" id="IPR000300">
    <property type="entry name" value="IPPc"/>
</dbReference>